<proteinExistence type="predicted"/>
<comment type="caution">
    <text evidence="2">The sequence shown here is derived from an EMBL/GenBank/DDBJ whole genome shotgun (WGS) entry which is preliminary data.</text>
</comment>
<dbReference type="EMBL" id="AUZI01000019">
    <property type="protein sequence ID" value="KID49005.1"/>
    <property type="molecule type" value="Genomic_DNA"/>
</dbReference>
<dbReference type="GO" id="GO:0035999">
    <property type="term" value="P:tetrahydrofolate interconversion"/>
    <property type="evidence" value="ECO:0007669"/>
    <property type="project" value="TreeGrafter"/>
</dbReference>
<name>A0A0B4EPT8_9FUSO</name>
<sequence length="83" mass="9340">MKLLDGKKVSAEIKEELKSKIREEKERSGRVPGLGIIQIGHNEAASVYVQSQLKGSRALGMESYLYSFDDSVEEETVLKKLRN</sequence>
<protein>
    <recommendedName>
        <fullName evidence="1">Tetrahydrofolate dehydrogenase/cyclohydrolase catalytic domain-containing protein</fullName>
    </recommendedName>
</protein>
<dbReference type="PANTHER" id="PTHR48099:SF5">
    <property type="entry name" value="C-1-TETRAHYDROFOLATE SYNTHASE, CYTOPLASMIC"/>
    <property type="match status" value="1"/>
</dbReference>
<dbReference type="InterPro" id="IPR020630">
    <property type="entry name" value="THF_DH/CycHdrlase_cat_dom"/>
</dbReference>
<evidence type="ECO:0000259" key="1">
    <source>
        <dbReference type="Pfam" id="PF00763"/>
    </source>
</evidence>
<dbReference type="Gene3D" id="3.40.50.10860">
    <property type="entry name" value="Leucine Dehydrogenase, chain A, domain 1"/>
    <property type="match status" value="1"/>
</dbReference>
<dbReference type="GO" id="GO:0004488">
    <property type="term" value="F:methylenetetrahydrofolate dehydrogenase (NADP+) activity"/>
    <property type="evidence" value="ECO:0007669"/>
    <property type="project" value="InterPro"/>
</dbReference>
<gene>
    <name evidence="2" type="ORF">C095_07910</name>
</gene>
<dbReference type="GO" id="GO:0004477">
    <property type="term" value="F:methenyltetrahydrofolate cyclohydrolase activity"/>
    <property type="evidence" value="ECO:0007669"/>
    <property type="project" value="TreeGrafter"/>
</dbReference>
<evidence type="ECO:0000313" key="2">
    <source>
        <dbReference type="EMBL" id="KID49005.1"/>
    </source>
</evidence>
<accession>A0A0B4EPT8</accession>
<organism evidence="2 3">
    <name type="scientific">Fusobacterium necrophorum subsp. funduliforme B35</name>
    <dbReference type="NCBI Taxonomy" id="1226633"/>
    <lineage>
        <taxon>Bacteria</taxon>
        <taxon>Fusobacteriati</taxon>
        <taxon>Fusobacteriota</taxon>
        <taxon>Fusobacteriia</taxon>
        <taxon>Fusobacteriales</taxon>
        <taxon>Fusobacteriaceae</taxon>
        <taxon>Fusobacterium</taxon>
    </lineage>
</organism>
<dbReference type="PANTHER" id="PTHR48099">
    <property type="entry name" value="C-1-TETRAHYDROFOLATE SYNTHASE, CYTOPLASMIC-RELATED"/>
    <property type="match status" value="1"/>
</dbReference>
<dbReference type="PATRIC" id="fig|1226633.4.peg.1595"/>
<feature type="domain" description="Tetrahydrofolate dehydrogenase/cyclohydrolase catalytic" evidence="1">
    <location>
        <begin position="4"/>
        <end position="82"/>
    </location>
</feature>
<reference evidence="2 3" key="1">
    <citation type="submission" date="2013-08" db="EMBL/GenBank/DDBJ databases">
        <title>An opportunistic ruminal bacterium that causes liver abscesses in cattle.</title>
        <authorList>
            <person name="Benahmed F.H."/>
            <person name="Rasmussen M."/>
            <person name="Harbottle H."/>
            <person name="Soppet D."/>
            <person name="Nagaraja T.G."/>
            <person name="Davidson M."/>
        </authorList>
    </citation>
    <scope>NUCLEOTIDE SEQUENCE [LARGE SCALE GENOMIC DNA]</scope>
    <source>
        <strain evidence="2 3">B35</strain>
    </source>
</reference>
<dbReference type="GO" id="GO:0005829">
    <property type="term" value="C:cytosol"/>
    <property type="evidence" value="ECO:0007669"/>
    <property type="project" value="TreeGrafter"/>
</dbReference>
<dbReference type="SUPFAM" id="SSF53223">
    <property type="entry name" value="Aminoacid dehydrogenase-like, N-terminal domain"/>
    <property type="match status" value="1"/>
</dbReference>
<evidence type="ECO:0000313" key="3">
    <source>
        <dbReference type="Proteomes" id="UP000031184"/>
    </source>
</evidence>
<dbReference type="Proteomes" id="UP000031184">
    <property type="component" value="Unassembled WGS sequence"/>
</dbReference>
<dbReference type="AlphaFoldDB" id="A0A0B4EPT8"/>
<dbReference type="InterPro" id="IPR046346">
    <property type="entry name" value="Aminoacid_DH-like_N_sf"/>
</dbReference>
<dbReference type="Pfam" id="PF00763">
    <property type="entry name" value="THF_DHG_CYH"/>
    <property type="match status" value="1"/>
</dbReference>